<comment type="caution">
    <text evidence="1">The sequence shown here is derived from an EMBL/GenBank/DDBJ whole genome shotgun (WGS) entry which is preliminary data.</text>
</comment>
<gene>
    <name evidence="1" type="ORF">ALO92_101827</name>
</gene>
<evidence type="ECO:0000313" key="1">
    <source>
        <dbReference type="EMBL" id="KPW85510.1"/>
    </source>
</evidence>
<protein>
    <submittedName>
        <fullName evidence="1">Uncharacterized protein</fullName>
    </submittedName>
</protein>
<accession>A0A0N8R213</accession>
<reference evidence="1 2" key="1">
    <citation type="submission" date="2015-09" db="EMBL/GenBank/DDBJ databases">
        <title>Genome announcement of multiple Pseudomonas syringae strains.</title>
        <authorList>
            <person name="Thakur S."/>
            <person name="Wang P.W."/>
            <person name="Gong Y."/>
            <person name="Weir B.S."/>
            <person name="Guttman D.S."/>
        </authorList>
    </citation>
    <scope>NUCLEOTIDE SEQUENCE [LARGE SCALE GENOMIC DNA]</scope>
    <source>
        <strain evidence="1 2">ICMP19117</strain>
    </source>
</reference>
<evidence type="ECO:0000313" key="2">
    <source>
        <dbReference type="Proteomes" id="UP000050411"/>
    </source>
</evidence>
<dbReference type="Proteomes" id="UP000050411">
    <property type="component" value="Unassembled WGS sequence"/>
</dbReference>
<sequence>MPAKQAHGTRVAFSKYFEMKSAELSLAQHDPSLCAFSATPTCQRIRTEF</sequence>
<dbReference type="EMBL" id="LJQB01000044">
    <property type="protein sequence ID" value="KPW85510.1"/>
    <property type="molecule type" value="Genomic_DNA"/>
</dbReference>
<organism evidence="1 2">
    <name type="scientific">Pseudomonas congelans</name>
    <dbReference type="NCBI Taxonomy" id="200452"/>
    <lineage>
        <taxon>Bacteria</taxon>
        <taxon>Pseudomonadati</taxon>
        <taxon>Pseudomonadota</taxon>
        <taxon>Gammaproteobacteria</taxon>
        <taxon>Pseudomonadales</taxon>
        <taxon>Pseudomonadaceae</taxon>
        <taxon>Pseudomonas</taxon>
    </lineage>
</organism>
<proteinExistence type="predicted"/>
<dbReference type="AlphaFoldDB" id="A0A0N8R213"/>
<name>A0A0N8R213_9PSED</name>